<keyword evidence="5" id="KW-1003">Cell membrane</keyword>
<feature type="domain" description="ABC transmembrane type-1" evidence="11">
    <location>
        <begin position="19"/>
        <end position="228"/>
    </location>
</feature>
<reference evidence="12 13" key="1">
    <citation type="journal article" date="2014" name="BMC Genomics">
        <title>A genomic perspective on a new bacterial genus and species from the Alcaligenaceae family, Basilea psittacipulmonis.</title>
        <authorList>
            <person name="Whiteson K.L."/>
            <person name="Hernandez D."/>
            <person name="Lazarevic V."/>
            <person name="Gaia N."/>
            <person name="Farinelli L."/>
            <person name="Francois P."/>
            <person name="Pilo P."/>
            <person name="Frey J."/>
            <person name="Schrenzel J."/>
        </authorList>
    </citation>
    <scope>NUCLEOTIDE SEQUENCE [LARGE SCALE GENOMIC DNA]</scope>
    <source>
        <strain evidence="12 13">DSM 24701</strain>
    </source>
</reference>
<dbReference type="HOGENOM" id="CLU_019602_1_0_4"/>
<accession>A0A077DGL5</accession>
<dbReference type="InterPro" id="IPR010065">
    <property type="entry name" value="AA_ABC_transptr_permease_3TM"/>
</dbReference>
<evidence type="ECO:0000256" key="1">
    <source>
        <dbReference type="ARBA" id="ARBA00003159"/>
    </source>
</evidence>
<evidence type="ECO:0000259" key="11">
    <source>
        <dbReference type="PROSITE" id="PS50928"/>
    </source>
</evidence>
<dbReference type="STRING" id="1072685.IX83_02110"/>
<dbReference type="OrthoDB" id="7026155at2"/>
<dbReference type="Gene3D" id="1.10.3720.10">
    <property type="entry name" value="MetI-like"/>
    <property type="match status" value="1"/>
</dbReference>
<keyword evidence="6 10" id="KW-0812">Transmembrane</keyword>
<evidence type="ECO:0000256" key="2">
    <source>
        <dbReference type="ARBA" id="ARBA00004429"/>
    </source>
</evidence>
<comment type="function">
    <text evidence="1">Part of the binding-protein-dependent transport system for glutamine; probably responsible for the translocation of the substrate across the membrane.</text>
</comment>
<evidence type="ECO:0000313" key="12">
    <source>
        <dbReference type="EMBL" id="AIL32268.1"/>
    </source>
</evidence>
<evidence type="ECO:0000256" key="10">
    <source>
        <dbReference type="RuleBase" id="RU363032"/>
    </source>
</evidence>
<dbReference type="GO" id="GO:0043190">
    <property type="term" value="C:ATP-binding cassette (ABC) transporter complex"/>
    <property type="evidence" value="ECO:0007669"/>
    <property type="project" value="InterPro"/>
</dbReference>
<feature type="transmembrane region" description="Helical" evidence="10">
    <location>
        <begin position="87"/>
        <end position="106"/>
    </location>
</feature>
<proteinExistence type="inferred from homology"/>
<dbReference type="eggNOG" id="COG0765">
    <property type="taxonomic scope" value="Bacteria"/>
</dbReference>
<evidence type="ECO:0000256" key="3">
    <source>
        <dbReference type="ARBA" id="ARBA00010072"/>
    </source>
</evidence>
<evidence type="ECO:0000313" key="13">
    <source>
        <dbReference type="Proteomes" id="UP000028945"/>
    </source>
</evidence>
<evidence type="ECO:0000256" key="8">
    <source>
        <dbReference type="ARBA" id="ARBA00022989"/>
    </source>
</evidence>
<gene>
    <name evidence="12" type="ORF">IX83_02110</name>
</gene>
<dbReference type="PANTHER" id="PTHR30614">
    <property type="entry name" value="MEMBRANE COMPONENT OF AMINO ACID ABC TRANSPORTER"/>
    <property type="match status" value="1"/>
</dbReference>
<feature type="transmembrane region" description="Helical" evidence="10">
    <location>
        <begin position="20"/>
        <end position="41"/>
    </location>
</feature>
<dbReference type="PANTHER" id="PTHR30614:SF20">
    <property type="entry name" value="GLUTAMINE TRANSPORT SYSTEM PERMEASE PROTEIN GLNP"/>
    <property type="match status" value="1"/>
</dbReference>
<sequence length="238" mass="26485">MEFDFLALNDYYPSFWEGAKVTILITVLGLAGGMLIGFLFGTIRAAVPVTFFRIPLAKEKDVLTGAVMPIISWLIGVYLWIIRGTPILVQVLYIYFAVPMLTGWSVDPFTASTLALIINASCYITETVRGGILSVSRGLYEAGMAMGLPTWKIYWKIVMPVAFRRMIPSLGNQIIISLKDTSVFVVIGCAELVRQAQLAMAETFKAVEIWTAVALIYLVMVTIIDFGLKILEKRMRIL</sequence>
<name>A0A077DGL5_9BURK</name>
<dbReference type="GO" id="GO:0022857">
    <property type="term" value="F:transmembrane transporter activity"/>
    <property type="evidence" value="ECO:0007669"/>
    <property type="project" value="InterPro"/>
</dbReference>
<dbReference type="Pfam" id="PF00528">
    <property type="entry name" value="BPD_transp_1"/>
    <property type="match status" value="1"/>
</dbReference>
<feature type="transmembrane region" description="Helical" evidence="10">
    <location>
        <begin position="209"/>
        <end position="228"/>
    </location>
</feature>
<dbReference type="EMBL" id="CP009238">
    <property type="protein sequence ID" value="AIL32268.1"/>
    <property type="molecule type" value="Genomic_DNA"/>
</dbReference>
<dbReference type="SUPFAM" id="SSF161098">
    <property type="entry name" value="MetI-like"/>
    <property type="match status" value="1"/>
</dbReference>
<evidence type="ECO:0000256" key="7">
    <source>
        <dbReference type="ARBA" id="ARBA00022970"/>
    </source>
</evidence>
<dbReference type="InterPro" id="IPR035906">
    <property type="entry name" value="MetI-like_sf"/>
</dbReference>
<evidence type="ECO:0000256" key="9">
    <source>
        <dbReference type="ARBA" id="ARBA00023136"/>
    </source>
</evidence>
<keyword evidence="8 10" id="KW-1133">Transmembrane helix</keyword>
<evidence type="ECO:0000256" key="4">
    <source>
        <dbReference type="ARBA" id="ARBA00022448"/>
    </source>
</evidence>
<keyword evidence="4 10" id="KW-0813">Transport</keyword>
<feature type="transmembrane region" description="Helical" evidence="10">
    <location>
        <begin position="62"/>
        <end position="81"/>
    </location>
</feature>
<dbReference type="AlphaFoldDB" id="A0A077DGL5"/>
<dbReference type="RefSeq" id="WP_038498623.1">
    <property type="nucleotide sequence ID" value="NZ_AFWK01000009.1"/>
</dbReference>
<dbReference type="NCBIfam" id="TIGR01726">
    <property type="entry name" value="HEQRo_perm_3TM"/>
    <property type="match status" value="1"/>
</dbReference>
<dbReference type="CDD" id="cd06261">
    <property type="entry name" value="TM_PBP2"/>
    <property type="match status" value="1"/>
</dbReference>
<dbReference type="PROSITE" id="PS50928">
    <property type="entry name" value="ABC_TM1"/>
    <property type="match status" value="1"/>
</dbReference>
<dbReference type="KEGG" id="bpsi:IX83_02110"/>
<keyword evidence="7" id="KW-0029">Amino-acid transport</keyword>
<protein>
    <recommendedName>
        <fullName evidence="11">ABC transmembrane type-1 domain-containing protein</fullName>
    </recommendedName>
</protein>
<comment type="similarity">
    <text evidence="3">Belongs to the binding-protein-dependent transport system permease family. HisMQ subfamily.</text>
</comment>
<evidence type="ECO:0000256" key="6">
    <source>
        <dbReference type="ARBA" id="ARBA00022692"/>
    </source>
</evidence>
<dbReference type="InterPro" id="IPR000515">
    <property type="entry name" value="MetI-like"/>
</dbReference>
<keyword evidence="13" id="KW-1185">Reference proteome</keyword>
<dbReference type="Proteomes" id="UP000028945">
    <property type="component" value="Chromosome"/>
</dbReference>
<comment type="subcellular location">
    <subcellularLocation>
        <location evidence="2">Cell inner membrane</location>
        <topology evidence="2">Multi-pass membrane protein</topology>
    </subcellularLocation>
    <subcellularLocation>
        <location evidence="10">Cell membrane</location>
        <topology evidence="10">Multi-pass membrane protein</topology>
    </subcellularLocation>
</comment>
<evidence type="ECO:0000256" key="5">
    <source>
        <dbReference type="ARBA" id="ARBA00022475"/>
    </source>
</evidence>
<dbReference type="InterPro" id="IPR043429">
    <property type="entry name" value="ArtM/GltK/GlnP/TcyL/YhdX-like"/>
</dbReference>
<organism evidence="12 13">
    <name type="scientific">Basilea psittacipulmonis DSM 24701</name>
    <dbReference type="NCBI Taxonomy" id="1072685"/>
    <lineage>
        <taxon>Bacteria</taxon>
        <taxon>Pseudomonadati</taxon>
        <taxon>Pseudomonadota</taxon>
        <taxon>Betaproteobacteria</taxon>
        <taxon>Burkholderiales</taxon>
        <taxon>Alcaligenaceae</taxon>
        <taxon>Basilea</taxon>
    </lineage>
</organism>
<keyword evidence="9 10" id="KW-0472">Membrane</keyword>
<dbReference type="GO" id="GO:0006865">
    <property type="term" value="P:amino acid transport"/>
    <property type="evidence" value="ECO:0007669"/>
    <property type="project" value="UniProtKB-KW"/>
</dbReference>